<dbReference type="Proteomes" id="UP000887560">
    <property type="component" value="Unplaced"/>
</dbReference>
<dbReference type="AlphaFoldDB" id="A0A915NME7"/>
<keyword evidence="2" id="KW-1185">Reference proteome</keyword>
<sequence>MGLFQLGPPMDLEELQDLEQQHHEARRKGHSTPTTNVKSRVSSSTLEELSFGTDRPQIEEFKICNGDLLNNENKEENNEEEKEELKNKNNKIIKGMMKRGGGGGGGGGNNKKNVTQISVSFYMDPAIIEEEKEDK</sequence>
<feature type="region of interest" description="Disordered" evidence="1">
    <location>
        <begin position="71"/>
        <end position="113"/>
    </location>
</feature>
<protein>
    <submittedName>
        <fullName evidence="3">Uncharacterized protein</fullName>
    </submittedName>
</protein>
<feature type="compositionally biased region" description="Gly residues" evidence="1">
    <location>
        <begin position="98"/>
        <end position="109"/>
    </location>
</feature>
<accession>A0A915NME7</accession>
<dbReference type="WBParaSite" id="scf7180000418441.g2404">
    <property type="protein sequence ID" value="scf7180000418441.g2404"/>
    <property type="gene ID" value="scf7180000418441.g2404"/>
</dbReference>
<feature type="region of interest" description="Disordered" evidence="1">
    <location>
        <begin position="16"/>
        <end position="53"/>
    </location>
</feature>
<organism evidence="2 3">
    <name type="scientific">Meloidogyne floridensis</name>
    <dbReference type="NCBI Taxonomy" id="298350"/>
    <lineage>
        <taxon>Eukaryota</taxon>
        <taxon>Metazoa</taxon>
        <taxon>Ecdysozoa</taxon>
        <taxon>Nematoda</taxon>
        <taxon>Chromadorea</taxon>
        <taxon>Rhabditida</taxon>
        <taxon>Tylenchina</taxon>
        <taxon>Tylenchomorpha</taxon>
        <taxon>Tylenchoidea</taxon>
        <taxon>Meloidogynidae</taxon>
        <taxon>Meloidogyninae</taxon>
        <taxon>Meloidogyne</taxon>
    </lineage>
</organism>
<proteinExistence type="predicted"/>
<reference evidence="3" key="1">
    <citation type="submission" date="2022-11" db="UniProtKB">
        <authorList>
            <consortium name="WormBaseParasite"/>
        </authorList>
    </citation>
    <scope>IDENTIFICATION</scope>
</reference>
<evidence type="ECO:0000313" key="2">
    <source>
        <dbReference type="Proteomes" id="UP000887560"/>
    </source>
</evidence>
<feature type="compositionally biased region" description="Polar residues" evidence="1">
    <location>
        <begin position="31"/>
        <end position="47"/>
    </location>
</feature>
<name>A0A915NME7_9BILA</name>
<evidence type="ECO:0000256" key="1">
    <source>
        <dbReference type="SAM" id="MobiDB-lite"/>
    </source>
</evidence>
<evidence type="ECO:0000313" key="3">
    <source>
        <dbReference type="WBParaSite" id="scf7180000418441.g2404"/>
    </source>
</evidence>